<protein>
    <submittedName>
        <fullName evidence="1">Protein TRIGALACTOSYLDIACYLGLYCEROL 4, chloroplastic</fullName>
    </submittedName>
</protein>
<name>A0AAW2VCQ1_SESRA</name>
<dbReference type="GO" id="GO:0034196">
    <property type="term" value="P:acylglycerol transport"/>
    <property type="evidence" value="ECO:0007669"/>
    <property type="project" value="InterPro"/>
</dbReference>
<gene>
    <name evidence="1" type="ORF">Sradi_1080400</name>
</gene>
<sequence>MAYLRTAMDAAFWDLNVSTPQALDGVAKAVPGEAVPLDGARASKVLRIQQLSLLKNGFPLASFHLMFLRLIIRNWVLSPCSPLLANFLLETGKTFEHQDSGVCGCSFPFLVFVFWWVGLIGHCRPKKLISSIKAEVSAAEEWDLALLKDTAKHFLDKSLYAINLCSQIPLTYSSSLLLSIEKHGERKRRCTKAMLFHKLPDHDITLEAAWPELFIDHKGKYWEVPESVSVDCSSLVSESGFRYRFGLHKNSGTPQAFDSTNADAPVGLLPGVCAKAGFSYEKSKDLWRQKETKQDLIIHTEMGEYLRPAYDIRLKEPHAALSGIVGGTCEAWFGGGKGSQSADVKGSSGAKDRGRFGVDLFGSGCFTFQHGKFRKLFGDLTRVDVRLDVASATALAKSVSNLFRSSQSYRSPNIPSSPRLDLIFQQQVVGPIVFRVDSKLSLESLTGEHGPQLEDVIYSLNYSLRLLQSGKVVAWYSPRRKEGMIELRLFEF</sequence>
<reference evidence="1" key="2">
    <citation type="journal article" date="2024" name="Plant">
        <title>Genomic evolution and insights into agronomic trait innovations of Sesamum species.</title>
        <authorList>
            <person name="Miao H."/>
            <person name="Wang L."/>
            <person name="Qu L."/>
            <person name="Liu H."/>
            <person name="Sun Y."/>
            <person name="Le M."/>
            <person name="Wang Q."/>
            <person name="Wei S."/>
            <person name="Zheng Y."/>
            <person name="Lin W."/>
            <person name="Duan Y."/>
            <person name="Cao H."/>
            <person name="Xiong S."/>
            <person name="Wang X."/>
            <person name="Wei L."/>
            <person name="Li C."/>
            <person name="Ma Q."/>
            <person name="Ju M."/>
            <person name="Zhao R."/>
            <person name="Li G."/>
            <person name="Mu C."/>
            <person name="Tian Q."/>
            <person name="Mei H."/>
            <person name="Zhang T."/>
            <person name="Gao T."/>
            <person name="Zhang H."/>
        </authorList>
    </citation>
    <scope>NUCLEOTIDE SEQUENCE</scope>
    <source>
        <strain evidence="1">G02</strain>
    </source>
</reference>
<organism evidence="1">
    <name type="scientific">Sesamum radiatum</name>
    <name type="common">Black benniseed</name>
    <dbReference type="NCBI Taxonomy" id="300843"/>
    <lineage>
        <taxon>Eukaryota</taxon>
        <taxon>Viridiplantae</taxon>
        <taxon>Streptophyta</taxon>
        <taxon>Embryophyta</taxon>
        <taxon>Tracheophyta</taxon>
        <taxon>Spermatophyta</taxon>
        <taxon>Magnoliopsida</taxon>
        <taxon>eudicotyledons</taxon>
        <taxon>Gunneridae</taxon>
        <taxon>Pentapetalae</taxon>
        <taxon>asterids</taxon>
        <taxon>lamiids</taxon>
        <taxon>Lamiales</taxon>
        <taxon>Pedaliaceae</taxon>
        <taxon>Sesamum</taxon>
    </lineage>
</organism>
<dbReference type="AlphaFoldDB" id="A0AAW2VCQ1"/>
<proteinExistence type="predicted"/>
<dbReference type="PANTHER" id="PTHR34954:SF3">
    <property type="entry name" value="EXPRESSED PROTEIN"/>
    <property type="match status" value="1"/>
</dbReference>
<dbReference type="GO" id="GO:1990052">
    <property type="term" value="P:ER to chloroplast lipid transport"/>
    <property type="evidence" value="ECO:0007669"/>
    <property type="project" value="InterPro"/>
</dbReference>
<dbReference type="GO" id="GO:0070300">
    <property type="term" value="F:phosphatidic acid binding"/>
    <property type="evidence" value="ECO:0007669"/>
    <property type="project" value="InterPro"/>
</dbReference>
<dbReference type="PANTHER" id="PTHR34954">
    <property type="entry name" value="EXPRESSED PROTEIN"/>
    <property type="match status" value="1"/>
</dbReference>
<accession>A0AAW2VCQ1</accession>
<dbReference type="GO" id="GO:0009941">
    <property type="term" value="C:chloroplast envelope"/>
    <property type="evidence" value="ECO:0007669"/>
    <property type="project" value="TreeGrafter"/>
</dbReference>
<reference evidence="1" key="1">
    <citation type="submission" date="2020-06" db="EMBL/GenBank/DDBJ databases">
        <authorList>
            <person name="Li T."/>
            <person name="Hu X."/>
            <person name="Zhang T."/>
            <person name="Song X."/>
            <person name="Zhang H."/>
            <person name="Dai N."/>
            <person name="Sheng W."/>
            <person name="Hou X."/>
            <person name="Wei L."/>
        </authorList>
    </citation>
    <scope>NUCLEOTIDE SEQUENCE</scope>
    <source>
        <strain evidence="1">G02</strain>
        <tissue evidence="1">Leaf</tissue>
    </source>
</reference>
<comment type="caution">
    <text evidence="1">The sequence shown here is derived from an EMBL/GenBank/DDBJ whole genome shotgun (WGS) entry which is preliminary data.</text>
</comment>
<dbReference type="EMBL" id="JACGWJ010000004">
    <property type="protein sequence ID" value="KAL0425456.1"/>
    <property type="molecule type" value="Genomic_DNA"/>
</dbReference>
<dbReference type="InterPro" id="IPR044160">
    <property type="entry name" value="TGD4-like"/>
</dbReference>
<evidence type="ECO:0000313" key="1">
    <source>
        <dbReference type="EMBL" id="KAL0425456.1"/>
    </source>
</evidence>